<feature type="domain" description="HTH lysR-type" evidence="5">
    <location>
        <begin position="1"/>
        <end position="58"/>
    </location>
</feature>
<dbReference type="InterPro" id="IPR000847">
    <property type="entry name" value="LysR_HTH_N"/>
</dbReference>
<keyword evidence="3" id="KW-0238">DNA-binding</keyword>
<dbReference type="Proteomes" id="UP000009134">
    <property type="component" value="Plasmid pNL2"/>
</dbReference>
<evidence type="ECO:0000256" key="2">
    <source>
        <dbReference type="ARBA" id="ARBA00023015"/>
    </source>
</evidence>
<gene>
    <name evidence="6" type="ordered locus">Saro_3623</name>
</gene>
<dbReference type="PRINTS" id="PR00039">
    <property type="entry name" value="HTHLYSR"/>
</dbReference>
<protein>
    <submittedName>
        <fullName evidence="6">Transcriptional regulator, LysR family</fullName>
    </submittedName>
</protein>
<evidence type="ECO:0000313" key="7">
    <source>
        <dbReference type="Proteomes" id="UP000009134"/>
    </source>
</evidence>
<name>A4XEX1_NOVAD</name>
<dbReference type="InterPro" id="IPR036388">
    <property type="entry name" value="WH-like_DNA-bd_sf"/>
</dbReference>
<accession>A4XEX1</accession>
<dbReference type="Pfam" id="PF03466">
    <property type="entry name" value="LysR_substrate"/>
    <property type="match status" value="1"/>
</dbReference>
<dbReference type="PANTHER" id="PTHR30346">
    <property type="entry name" value="TRANSCRIPTIONAL DUAL REGULATOR HCAR-RELATED"/>
    <property type="match status" value="1"/>
</dbReference>
<dbReference type="FunFam" id="1.10.10.10:FF:000001">
    <property type="entry name" value="LysR family transcriptional regulator"/>
    <property type="match status" value="1"/>
</dbReference>
<sequence>MDLRQLRYFSTLAETLNFHRAAERLHMSQPPLTVAIRKLEEDLGVALFERDPRGVRLTAAGRAALDPAREALAAAERVREVVRQGAAGLRGRLSIGFIGSAIGELVPRIVSPFRQAYPQVELVLEEMNSVEIVRAIAARRLDLGLVRLPVLDSSPVEIDVIERDVLVAAIPREDALARRREVALGDLSERSFILYSSVSVLHAATRLACQRAGFVPRVAQEATQVQTILSLVEAGLGVALIPARSARFAGAGVRIVPLAEPIPIDMGLARAPGAGPVAANFVRAALALHDSKPISQLGK</sequence>
<dbReference type="CDD" id="cd08414">
    <property type="entry name" value="PBP2_LTTR_aromatics_like"/>
    <property type="match status" value="1"/>
</dbReference>
<dbReference type="GO" id="GO:0032993">
    <property type="term" value="C:protein-DNA complex"/>
    <property type="evidence" value="ECO:0007669"/>
    <property type="project" value="TreeGrafter"/>
</dbReference>
<reference evidence="6 7" key="1">
    <citation type="submission" date="2007-04" db="EMBL/GenBank/DDBJ databases">
        <title>Complete sequence of plasmid pNL2 of Novosphingobium aromaticivorans DSM 12444.</title>
        <authorList>
            <consortium name="US DOE Joint Genome Institute"/>
            <person name="Copeland A."/>
            <person name="Lucas S."/>
            <person name="Lapidus A."/>
            <person name="Barry K."/>
            <person name="Detter J.C."/>
            <person name="Glavina del Rio T."/>
            <person name="Hammon N."/>
            <person name="Israni S."/>
            <person name="Dalin E."/>
            <person name="Tice H."/>
            <person name="Pitluck S."/>
            <person name="Chertkov O."/>
            <person name="Han C."/>
            <person name="Thomson S."/>
            <person name="Schmutz J."/>
            <person name="Larimer F."/>
            <person name="Land M."/>
            <person name="Kyrpides N."/>
            <person name="Ivanova N."/>
            <person name="Fredrickson J."/>
            <person name="Romine M.F."/>
            <person name="Richardson P."/>
        </authorList>
    </citation>
    <scope>NUCLEOTIDE SEQUENCE [LARGE SCALE GENOMIC DNA]</scope>
    <source>
        <strain evidence="7">ATCC 700278 / DSM 12444 / CCUG 56034 / CIP 105152 / NBRC 16084 / F199</strain>
        <plasmid evidence="6 7">pNL2</plasmid>
    </source>
</reference>
<dbReference type="eggNOG" id="COG0583">
    <property type="taxonomic scope" value="Bacteria"/>
</dbReference>
<dbReference type="SUPFAM" id="SSF46785">
    <property type="entry name" value="Winged helix' DNA-binding domain"/>
    <property type="match status" value="1"/>
</dbReference>
<evidence type="ECO:0000313" key="6">
    <source>
        <dbReference type="EMBL" id="ABP64482.1"/>
    </source>
</evidence>
<dbReference type="HOGENOM" id="CLU_039613_6_4_5"/>
<keyword evidence="2" id="KW-0805">Transcription regulation</keyword>
<organism evidence="6 7">
    <name type="scientific">Novosphingobium aromaticivorans (strain ATCC 700278 / DSM 12444 / CCUG 56034 / CIP 105152 / NBRC 16084 / F199)</name>
    <dbReference type="NCBI Taxonomy" id="279238"/>
    <lineage>
        <taxon>Bacteria</taxon>
        <taxon>Pseudomonadati</taxon>
        <taxon>Pseudomonadota</taxon>
        <taxon>Alphaproteobacteria</taxon>
        <taxon>Sphingomonadales</taxon>
        <taxon>Sphingomonadaceae</taxon>
        <taxon>Novosphingobium</taxon>
    </lineage>
</organism>
<keyword evidence="4" id="KW-0804">Transcription</keyword>
<dbReference type="Gene3D" id="1.10.10.10">
    <property type="entry name" value="Winged helix-like DNA-binding domain superfamily/Winged helix DNA-binding domain"/>
    <property type="match status" value="1"/>
</dbReference>
<keyword evidence="7" id="KW-1185">Reference proteome</keyword>
<dbReference type="PANTHER" id="PTHR30346:SF0">
    <property type="entry name" value="HCA OPERON TRANSCRIPTIONAL ACTIVATOR HCAR"/>
    <property type="match status" value="1"/>
</dbReference>
<dbReference type="PROSITE" id="PS50931">
    <property type="entry name" value="HTH_LYSR"/>
    <property type="match status" value="1"/>
</dbReference>
<dbReference type="EMBL" id="CP000677">
    <property type="protein sequence ID" value="ABP64482.1"/>
    <property type="molecule type" value="Genomic_DNA"/>
</dbReference>
<dbReference type="InterPro" id="IPR005119">
    <property type="entry name" value="LysR_subst-bd"/>
</dbReference>
<dbReference type="InterPro" id="IPR036390">
    <property type="entry name" value="WH_DNA-bd_sf"/>
</dbReference>
<evidence type="ECO:0000256" key="1">
    <source>
        <dbReference type="ARBA" id="ARBA00009437"/>
    </source>
</evidence>
<dbReference type="SUPFAM" id="SSF53850">
    <property type="entry name" value="Periplasmic binding protein-like II"/>
    <property type="match status" value="1"/>
</dbReference>
<keyword evidence="6" id="KW-0614">Plasmid</keyword>
<dbReference type="GO" id="GO:0003700">
    <property type="term" value="F:DNA-binding transcription factor activity"/>
    <property type="evidence" value="ECO:0007669"/>
    <property type="project" value="InterPro"/>
</dbReference>
<geneLocation type="plasmid" evidence="6 7">
    <name>pNL2</name>
</geneLocation>
<evidence type="ECO:0000259" key="5">
    <source>
        <dbReference type="PROSITE" id="PS50931"/>
    </source>
</evidence>
<dbReference type="AlphaFoldDB" id="A4XEX1"/>
<dbReference type="KEGG" id="nar:Saro_3623"/>
<dbReference type="Gene3D" id="3.40.190.10">
    <property type="entry name" value="Periplasmic binding protein-like II"/>
    <property type="match status" value="2"/>
</dbReference>
<proteinExistence type="inferred from homology"/>
<dbReference type="GO" id="GO:0003677">
    <property type="term" value="F:DNA binding"/>
    <property type="evidence" value="ECO:0007669"/>
    <property type="project" value="UniProtKB-KW"/>
</dbReference>
<dbReference type="Pfam" id="PF00126">
    <property type="entry name" value="HTH_1"/>
    <property type="match status" value="1"/>
</dbReference>
<comment type="similarity">
    <text evidence="1">Belongs to the LysR transcriptional regulatory family.</text>
</comment>
<evidence type="ECO:0000256" key="4">
    <source>
        <dbReference type="ARBA" id="ARBA00023163"/>
    </source>
</evidence>
<evidence type="ECO:0000256" key="3">
    <source>
        <dbReference type="ARBA" id="ARBA00023125"/>
    </source>
</evidence>
<dbReference type="RefSeq" id="WP_011906869.1">
    <property type="nucleotide sequence ID" value="NC_009427.1"/>
</dbReference>